<name>A0A433QIT8_9FUNG</name>
<accession>A0A433QIT8</accession>
<dbReference type="AlphaFoldDB" id="A0A433QIT8"/>
<gene>
    <name evidence="2" type="ORF">BC938DRAFT_480405</name>
</gene>
<sequence length="535" mass="60897">LRLPPSSNDHIRFQAGTNFGPFAKSISTRLHIGLNIGRFLTPQHPSVGLEIVVKNRHRGFPHWEEVKRQLNAELSVAGVVMSENNRIFTYAVSPFVQPLATETEVNLITNQANFERGLRRSGVVDGDEVVMTISVVGGEGHGKEKAGQERRREGDEVVMTIVVVDEERQGKVRKDKELGGGEEEVVVTIVVVDEHYERERAVKELGEVKLLPLSDDQTPLSSDAMVPRTTDEIDSDDTTRPSLTIIVPPRRSKRIAQIRQGTCYRRNFWDEYFRFTIYPLYIITVNVLFHNTLPTDMDGEQSAKRKWDEDESCEVGKRTKTEMEVARKNDRCRDQITIIMIKENAFPTFEEREAIVSQLMKENSHIVAPDIKTHQVFRDIRHLFRMVLITYLPDIFREISHDSLPDLLSPGVLRSRLSGVQDANPAGFLRRGDRTIQYAWAVVIAVRVLMFDSCPVYAWRAGRRCTVPMVALACTMVCRKAVERTYLQQVSDGMVEEGDDEAYGDIYRRWVAWIQEAGVDPGLEHLLSRASASRH</sequence>
<organism evidence="2 3">
    <name type="scientific">Jimgerdemannia flammicorona</name>
    <dbReference type="NCBI Taxonomy" id="994334"/>
    <lineage>
        <taxon>Eukaryota</taxon>
        <taxon>Fungi</taxon>
        <taxon>Fungi incertae sedis</taxon>
        <taxon>Mucoromycota</taxon>
        <taxon>Mucoromycotina</taxon>
        <taxon>Endogonomycetes</taxon>
        <taxon>Endogonales</taxon>
        <taxon>Endogonaceae</taxon>
        <taxon>Jimgerdemannia</taxon>
    </lineage>
</organism>
<dbReference type="EMBL" id="RBNJ01004868">
    <property type="protein sequence ID" value="RUS29654.1"/>
    <property type="molecule type" value="Genomic_DNA"/>
</dbReference>
<evidence type="ECO:0000313" key="2">
    <source>
        <dbReference type="EMBL" id="RUS29654.1"/>
    </source>
</evidence>
<protein>
    <submittedName>
        <fullName evidence="2">Uncharacterized protein</fullName>
    </submittedName>
</protein>
<feature type="non-terminal residue" evidence="2">
    <location>
        <position position="1"/>
    </location>
</feature>
<reference evidence="2 3" key="1">
    <citation type="journal article" date="2018" name="New Phytol.">
        <title>Phylogenomics of Endogonaceae and evolution of mycorrhizas within Mucoromycota.</title>
        <authorList>
            <person name="Chang Y."/>
            <person name="Desiro A."/>
            <person name="Na H."/>
            <person name="Sandor L."/>
            <person name="Lipzen A."/>
            <person name="Clum A."/>
            <person name="Barry K."/>
            <person name="Grigoriev I.V."/>
            <person name="Martin F.M."/>
            <person name="Stajich J.E."/>
            <person name="Smith M.E."/>
            <person name="Bonito G."/>
            <person name="Spatafora J.W."/>
        </authorList>
    </citation>
    <scope>NUCLEOTIDE SEQUENCE [LARGE SCALE GENOMIC DNA]</scope>
    <source>
        <strain evidence="2 3">AD002</strain>
    </source>
</reference>
<comment type="caution">
    <text evidence="2">The sequence shown here is derived from an EMBL/GenBank/DDBJ whole genome shotgun (WGS) entry which is preliminary data.</text>
</comment>
<dbReference type="Proteomes" id="UP000274822">
    <property type="component" value="Unassembled WGS sequence"/>
</dbReference>
<proteinExistence type="predicted"/>
<evidence type="ECO:0000313" key="3">
    <source>
        <dbReference type="Proteomes" id="UP000274822"/>
    </source>
</evidence>
<keyword evidence="3" id="KW-1185">Reference proteome</keyword>
<feature type="region of interest" description="Disordered" evidence="1">
    <location>
        <begin position="219"/>
        <end position="241"/>
    </location>
</feature>
<evidence type="ECO:0000256" key="1">
    <source>
        <dbReference type="SAM" id="MobiDB-lite"/>
    </source>
</evidence>